<dbReference type="Gene3D" id="3.40.50.850">
    <property type="entry name" value="Isochorismatase-like"/>
    <property type="match status" value="1"/>
</dbReference>
<dbReference type="InterPro" id="IPR036380">
    <property type="entry name" value="Isochorismatase-like_sf"/>
</dbReference>
<protein>
    <recommendedName>
        <fullName evidence="2">Isochorismatase-like domain-containing protein</fullName>
    </recommendedName>
</protein>
<dbReference type="AlphaFoldDB" id="A0A382XXC1"/>
<accession>A0A382XXC1</accession>
<name>A0A382XXC1_9ZZZZ</name>
<sequence length="167" mass="18832">MSPLDLTVQYFQDSPAEGLSCREEHFVRRSVSMKLPVEQTALVLVDTWDNHFIESWLERAERVTREAVVPVLHAGREAGLTIVHAPSPRVTPAYPEHMKRHKAALPGAPSDWPPSEFRQRQGEYTAFRGPRAQPPGVPDIEIGMSPHIDVRDEDVLLETGLQLHELC</sequence>
<evidence type="ECO:0000313" key="1">
    <source>
        <dbReference type="EMBL" id="SVD75643.1"/>
    </source>
</evidence>
<feature type="non-terminal residue" evidence="1">
    <location>
        <position position="167"/>
    </location>
</feature>
<evidence type="ECO:0008006" key="2">
    <source>
        <dbReference type="Google" id="ProtNLM"/>
    </source>
</evidence>
<organism evidence="1">
    <name type="scientific">marine metagenome</name>
    <dbReference type="NCBI Taxonomy" id="408172"/>
    <lineage>
        <taxon>unclassified sequences</taxon>
        <taxon>metagenomes</taxon>
        <taxon>ecological metagenomes</taxon>
    </lineage>
</organism>
<reference evidence="1" key="1">
    <citation type="submission" date="2018-05" db="EMBL/GenBank/DDBJ databases">
        <authorList>
            <person name="Lanie J.A."/>
            <person name="Ng W.-L."/>
            <person name="Kazmierczak K.M."/>
            <person name="Andrzejewski T.M."/>
            <person name="Davidsen T.M."/>
            <person name="Wayne K.J."/>
            <person name="Tettelin H."/>
            <person name="Glass J.I."/>
            <person name="Rusch D."/>
            <person name="Podicherti R."/>
            <person name="Tsui H.-C.T."/>
            <person name="Winkler M.E."/>
        </authorList>
    </citation>
    <scope>NUCLEOTIDE SEQUENCE</scope>
</reference>
<gene>
    <name evidence="1" type="ORF">METZ01_LOCUS428497</name>
</gene>
<proteinExistence type="predicted"/>
<dbReference type="EMBL" id="UINC01171200">
    <property type="protein sequence ID" value="SVD75643.1"/>
    <property type="molecule type" value="Genomic_DNA"/>
</dbReference>